<evidence type="ECO:0000313" key="1">
    <source>
        <dbReference type="EMBL" id="KAI0086138.1"/>
    </source>
</evidence>
<organism evidence="1 2">
    <name type="scientific">Irpex rosettiformis</name>
    <dbReference type="NCBI Taxonomy" id="378272"/>
    <lineage>
        <taxon>Eukaryota</taxon>
        <taxon>Fungi</taxon>
        <taxon>Dikarya</taxon>
        <taxon>Basidiomycota</taxon>
        <taxon>Agaricomycotina</taxon>
        <taxon>Agaricomycetes</taxon>
        <taxon>Polyporales</taxon>
        <taxon>Irpicaceae</taxon>
        <taxon>Irpex</taxon>
    </lineage>
</organism>
<evidence type="ECO:0000313" key="2">
    <source>
        <dbReference type="Proteomes" id="UP001055072"/>
    </source>
</evidence>
<comment type="caution">
    <text evidence="1">The sequence shown here is derived from an EMBL/GenBank/DDBJ whole genome shotgun (WGS) entry which is preliminary data.</text>
</comment>
<gene>
    <name evidence="1" type="ORF">BDY19DRAFT_1017433</name>
</gene>
<keyword evidence="2" id="KW-1185">Reference proteome</keyword>
<protein>
    <submittedName>
        <fullName evidence="1">RNA polymerase II transcription factor SIII subunit A-domain-containing protein</fullName>
    </submittedName>
</protein>
<name>A0ACB8TVX3_9APHY</name>
<dbReference type="Proteomes" id="UP001055072">
    <property type="component" value="Unassembled WGS sequence"/>
</dbReference>
<proteinExistence type="predicted"/>
<reference evidence="1" key="1">
    <citation type="journal article" date="2021" name="Environ. Microbiol.">
        <title>Gene family expansions and transcriptome signatures uncover fungal adaptations to wood decay.</title>
        <authorList>
            <person name="Hage H."/>
            <person name="Miyauchi S."/>
            <person name="Viragh M."/>
            <person name="Drula E."/>
            <person name="Min B."/>
            <person name="Chaduli D."/>
            <person name="Navarro D."/>
            <person name="Favel A."/>
            <person name="Norest M."/>
            <person name="Lesage-Meessen L."/>
            <person name="Balint B."/>
            <person name="Merenyi Z."/>
            <person name="de Eugenio L."/>
            <person name="Morin E."/>
            <person name="Martinez A.T."/>
            <person name="Baldrian P."/>
            <person name="Stursova M."/>
            <person name="Martinez M.J."/>
            <person name="Novotny C."/>
            <person name="Magnuson J.K."/>
            <person name="Spatafora J.W."/>
            <person name="Maurice S."/>
            <person name="Pangilinan J."/>
            <person name="Andreopoulos W."/>
            <person name="LaButti K."/>
            <person name="Hundley H."/>
            <person name="Na H."/>
            <person name="Kuo A."/>
            <person name="Barry K."/>
            <person name="Lipzen A."/>
            <person name="Henrissat B."/>
            <person name="Riley R."/>
            <person name="Ahrendt S."/>
            <person name="Nagy L.G."/>
            <person name="Grigoriev I.V."/>
            <person name="Martin F."/>
            <person name="Rosso M.N."/>
        </authorList>
    </citation>
    <scope>NUCLEOTIDE SEQUENCE</scope>
    <source>
        <strain evidence="1">CBS 384.51</strain>
    </source>
</reference>
<dbReference type="EMBL" id="MU274925">
    <property type="protein sequence ID" value="KAI0086138.1"/>
    <property type="molecule type" value="Genomic_DNA"/>
</dbReference>
<accession>A0ACB8TVX3</accession>
<sequence>MNNEGPHTTRRVSSLVSFCQRDISSLGEDMPIDLIRPILQNCSADVLVRFEQASPVTWFTEMWKALCSRSFPLMTEQHFAAQEPECWRDAYFRLRDFEKERLDAVAAKLRGKREEERKRKEGTQIKFTDKTPPVKRSRGSGLTTQKTLFQKTVSEASKVQKGVYAARKNPSMLIPKTTTFSASIYSTSSLKPTKPTFPSSIPVSSGNTTGTRVTVTSVPKPNPSASKTPATSFPNPKSSIIRPTGDLTLSSSVRSNVSVANSPIRRTAMALPLSQKPGFPRPPGELRTLSPKVRKDPTSVLFLPRPRVQPPVPTHSNSMRSRA</sequence>